<feature type="compositionally biased region" description="Basic and acidic residues" evidence="1">
    <location>
        <begin position="219"/>
        <end position="230"/>
    </location>
</feature>
<feature type="compositionally biased region" description="Acidic residues" evidence="1">
    <location>
        <begin position="142"/>
        <end position="152"/>
    </location>
</feature>
<feature type="region of interest" description="Disordered" evidence="1">
    <location>
        <begin position="1"/>
        <end position="71"/>
    </location>
</feature>
<dbReference type="GeneID" id="106105294"/>
<proteinExistence type="evidence at transcript level"/>
<feature type="region of interest" description="Disordered" evidence="1">
    <location>
        <begin position="87"/>
        <end position="162"/>
    </location>
</feature>
<feature type="compositionally biased region" description="Basic residues" evidence="1">
    <location>
        <begin position="1"/>
        <end position="20"/>
    </location>
</feature>
<dbReference type="InterPro" id="IPR052087">
    <property type="entry name" value="RRP12"/>
</dbReference>
<evidence type="ECO:0000313" key="2">
    <source>
        <dbReference type="EMBL" id="BAM19323.1"/>
    </source>
</evidence>
<dbReference type="AlphaFoldDB" id="I4DN33"/>
<dbReference type="EMBL" id="AK402701">
    <property type="protein sequence ID" value="BAM19323.1"/>
    <property type="molecule type" value="mRNA"/>
</dbReference>
<protein>
    <submittedName>
        <fullName evidence="2">Simila to CG2691</fullName>
    </submittedName>
</protein>
<dbReference type="OrthoDB" id="2192888at2759"/>
<organism evidence="2">
    <name type="scientific">Papilio polytes</name>
    <name type="common">Common mormon</name>
    <name type="synonym">Swallowtail butterfly</name>
    <dbReference type="NCBI Taxonomy" id="76194"/>
    <lineage>
        <taxon>Eukaryota</taxon>
        <taxon>Metazoa</taxon>
        <taxon>Ecdysozoa</taxon>
        <taxon>Arthropoda</taxon>
        <taxon>Hexapoda</taxon>
        <taxon>Insecta</taxon>
        <taxon>Pterygota</taxon>
        <taxon>Neoptera</taxon>
        <taxon>Endopterygota</taxon>
        <taxon>Lepidoptera</taxon>
        <taxon>Glossata</taxon>
        <taxon>Ditrysia</taxon>
        <taxon>Papilionoidea</taxon>
        <taxon>Papilionidae</taxon>
        <taxon>Papilioninae</taxon>
        <taxon>Papilio</taxon>
    </lineage>
</organism>
<feature type="region of interest" description="Disordered" evidence="1">
    <location>
        <begin position="203"/>
        <end position="243"/>
    </location>
</feature>
<feature type="compositionally biased region" description="Basic and acidic residues" evidence="1">
    <location>
        <begin position="42"/>
        <end position="51"/>
    </location>
</feature>
<dbReference type="RefSeq" id="NP_001298636.1">
    <property type="nucleotide sequence ID" value="NM_001311707.1"/>
</dbReference>
<dbReference type="PANTHER" id="PTHR48287:SF1">
    <property type="entry name" value="ARM REPEAT SUPERFAMILY PROTEIN"/>
    <property type="match status" value="1"/>
</dbReference>
<evidence type="ECO:0000256" key="1">
    <source>
        <dbReference type="SAM" id="MobiDB-lite"/>
    </source>
</evidence>
<reference evidence="2" key="1">
    <citation type="journal article" date="2012" name="BMC Biol.">
        <title>Comprehensive microarray-based analysis for stage-specific larval camouflage pattern-associated genes in the swallowtail butterfly, Papilio xuthus.</title>
        <authorList>
            <person name="Futahashi R."/>
            <person name="Shirataki H."/>
            <person name="Narita T."/>
            <person name="Mita K."/>
            <person name="Fujiwara H."/>
        </authorList>
    </citation>
    <scope>NUCLEOTIDE SEQUENCE</scope>
    <source>
        <tissue evidence="2">Epidermis</tissue>
    </source>
</reference>
<sequence>MLKRLRNVRKLENRKKRAKEQKRNQTESDSDADMSVKGTSKTLEDILKDSDSEMEYLDEETRPKKAKKNKAWIQDADEIVDLADVSAARKITATDPTKKKKLIEEKAQKKKDGGFKTAADGRLIISDDVSDDEEEPKPSGDIDTDTDDTDNEADAKPSKLLKAGGKRRYDDILSVKSGRSALSKASTASKYKAGGKGIHRALGAGAGAGAGSGVTSRGAEYRGRAAGDVKKKGKPDPYAYLPLSRNNLNKRKKAITSKQFKGIVKSKTKNLKLKSKRK</sequence>
<dbReference type="PANTHER" id="PTHR48287">
    <property type="entry name" value="ARM REPEAT SUPERFAMILY PROTEIN"/>
    <property type="match status" value="1"/>
</dbReference>
<feature type="compositionally biased region" description="Basic and acidic residues" evidence="1">
    <location>
        <begin position="102"/>
        <end position="114"/>
    </location>
</feature>
<accession>I4DN33</accession>
<name>I4DN33_PAPPL</name>